<proteinExistence type="predicted"/>
<feature type="non-terminal residue" evidence="1">
    <location>
        <position position="389"/>
    </location>
</feature>
<keyword evidence="2" id="KW-1185">Reference proteome</keyword>
<gene>
    <name evidence="1" type="ORF">SE17_05785</name>
</gene>
<sequence length="389" mass="42727">MEILQTRGQIGPVVAPEIDIESVAKRLGNIEAIKTRVMKTLPEMARAALEDYTSAPSPSEARFRVIGGIMQLPNDEIVAVIHFWADEGKLPWGNFEKKGLAKQTAEILRCIAKHEARMLCKGHPRVTSPTHSADMLPARALTKSRARRDRPQRVDADKLFAYYRQEAHSGVVLISIADVAKAFGTSTSTISRLEDGLVEAGFILPRTRGRLGLRLVAKTINIAALESNPPLAICAKTTNIAAVTDSPNDSLCYPEAKEEPQASMYNHVPPSIHPRNSVSQSEQSGGLSAHTMSLGEAVAVYLDTPVVTDRATGELQRIHNAKRCIAYVESLAPGQWSAGMIRMVYGQVGRARRQDIWRQERAKLRAMQRPDELARHIAAIQLGLVRNIG</sequence>
<comment type="caution">
    <text evidence="1">The sequence shown here is derived from an EMBL/GenBank/DDBJ whole genome shotgun (WGS) entry which is preliminary data.</text>
</comment>
<name>A0A0P9D8B2_9CHLR</name>
<accession>A0A0P9D8B2</accession>
<dbReference type="EMBL" id="LJCR01000114">
    <property type="protein sequence ID" value="KPV54096.1"/>
    <property type="molecule type" value="Genomic_DNA"/>
</dbReference>
<organism evidence="1 2">
    <name type="scientific">Kouleothrix aurantiaca</name>
    <dbReference type="NCBI Taxonomy" id="186479"/>
    <lineage>
        <taxon>Bacteria</taxon>
        <taxon>Bacillati</taxon>
        <taxon>Chloroflexota</taxon>
        <taxon>Chloroflexia</taxon>
        <taxon>Chloroflexales</taxon>
        <taxon>Roseiflexineae</taxon>
        <taxon>Roseiflexaceae</taxon>
        <taxon>Kouleothrix</taxon>
    </lineage>
</organism>
<dbReference type="Proteomes" id="UP000050509">
    <property type="component" value="Unassembled WGS sequence"/>
</dbReference>
<reference evidence="1 2" key="1">
    <citation type="submission" date="2015-09" db="EMBL/GenBank/DDBJ databases">
        <title>Draft genome sequence of Kouleothrix aurantiaca JCM 19913.</title>
        <authorList>
            <person name="Hemp J."/>
        </authorList>
    </citation>
    <scope>NUCLEOTIDE SEQUENCE [LARGE SCALE GENOMIC DNA]</scope>
    <source>
        <strain evidence="1 2">COM-B</strain>
    </source>
</reference>
<evidence type="ECO:0000313" key="2">
    <source>
        <dbReference type="Proteomes" id="UP000050509"/>
    </source>
</evidence>
<protein>
    <submittedName>
        <fullName evidence="1">Uncharacterized protein</fullName>
    </submittedName>
</protein>
<evidence type="ECO:0000313" key="1">
    <source>
        <dbReference type="EMBL" id="KPV54096.1"/>
    </source>
</evidence>
<dbReference type="AlphaFoldDB" id="A0A0P9D8B2"/>